<dbReference type="Pfam" id="PF08031">
    <property type="entry name" value="BBE"/>
    <property type="match status" value="1"/>
</dbReference>
<dbReference type="PROSITE" id="PS51387">
    <property type="entry name" value="FAD_PCMH"/>
    <property type="match status" value="1"/>
</dbReference>
<evidence type="ECO:0000256" key="4">
    <source>
        <dbReference type="ARBA" id="ARBA00022827"/>
    </source>
</evidence>
<accession>A0ABR1KQ35</accession>
<keyword evidence="4" id="KW-0274">FAD</keyword>
<dbReference type="InterPro" id="IPR050416">
    <property type="entry name" value="FAD-linked_Oxidoreductase"/>
</dbReference>
<evidence type="ECO:0000256" key="2">
    <source>
        <dbReference type="ARBA" id="ARBA00022630"/>
    </source>
</evidence>
<dbReference type="Pfam" id="PF01565">
    <property type="entry name" value="FAD_binding_4"/>
    <property type="match status" value="1"/>
</dbReference>
<proteinExistence type="inferred from homology"/>
<dbReference type="PROSITE" id="PS50941">
    <property type="entry name" value="CHIT_BIND_I_2"/>
    <property type="match status" value="2"/>
</dbReference>
<feature type="region of interest" description="Disordered" evidence="7">
    <location>
        <begin position="84"/>
        <end position="120"/>
    </location>
</feature>
<dbReference type="SUPFAM" id="SSF56176">
    <property type="entry name" value="FAD-binding/transporter-associated domain-like"/>
    <property type="match status" value="1"/>
</dbReference>
<evidence type="ECO:0000256" key="7">
    <source>
        <dbReference type="SAM" id="MobiDB-lite"/>
    </source>
</evidence>
<dbReference type="InterPro" id="IPR016166">
    <property type="entry name" value="FAD-bd_PCMH"/>
</dbReference>
<dbReference type="Gene3D" id="3.30.465.10">
    <property type="match status" value="1"/>
</dbReference>
<dbReference type="InterPro" id="IPR001002">
    <property type="entry name" value="Chitin-bd_1"/>
</dbReference>
<evidence type="ECO:0000313" key="12">
    <source>
        <dbReference type="Proteomes" id="UP001363622"/>
    </source>
</evidence>
<dbReference type="InterPro" id="IPR036861">
    <property type="entry name" value="Endochitinase-like_sf"/>
</dbReference>
<dbReference type="CDD" id="cd11618">
    <property type="entry name" value="ChtBD1_1"/>
    <property type="match status" value="2"/>
</dbReference>
<gene>
    <name evidence="11" type="ORF">IWZ03DRAFT_394443</name>
</gene>
<dbReference type="Gene3D" id="3.30.60.10">
    <property type="entry name" value="Endochitinase-like"/>
    <property type="match status" value="2"/>
</dbReference>
<feature type="domain" description="Chitin-binding type-1" evidence="9">
    <location>
        <begin position="127"/>
        <end position="173"/>
    </location>
</feature>
<evidence type="ECO:0000256" key="6">
    <source>
        <dbReference type="PROSITE-ProRule" id="PRU00261"/>
    </source>
</evidence>
<feature type="compositionally biased region" description="Low complexity" evidence="7">
    <location>
        <begin position="84"/>
        <end position="119"/>
    </location>
</feature>
<evidence type="ECO:0000256" key="3">
    <source>
        <dbReference type="ARBA" id="ARBA00022669"/>
    </source>
</evidence>
<dbReference type="InterPro" id="IPR036318">
    <property type="entry name" value="FAD-bd_PCMH-like_sf"/>
</dbReference>
<evidence type="ECO:0000256" key="1">
    <source>
        <dbReference type="ARBA" id="ARBA00005466"/>
    </source>
</evidence>
<dbReference type="PANTHER" id="PTHR42973:SF15">
    <property type="entry name" value="FAD-BINDING PCMH-TYPE DOMAIN-CONTAINING PROTEIN"/>
    <property type="match status" value="1"/>
</dbReference>
<sequence length="676" mass="69851">MTMLRSVLALCALSAVCNAIPAPAATSSSSLKPSRDGTCGGSTGYTCAGSSFGPCCSQYGWCGKTTDHCAAGCNSLAGTCTSTPTSSPPKSSSSSSTVKISSSSTTSSSKAASSSPVVKNNGNVSTDGSCGGSGKLTCVGSGFGDCCSQYGWCGSGTTYCSNGCQSMFGSCSSSASTSKPVLSATTSPASASTSKPATPSATGLADCLGNKNVPVSFASSSNFAQLSKPYNLHLPYTPAVIVIPTAVQHISDAVVCAGQYKVKVQPKSGGHSYASFSSGGKDGSMVIDLQSFQNITLNGDVAVVGGGVRLGNLAQGIYNQNKRALSHGTCPGVGIGGHFTHGGYGYSSRAWGLAMDQIVGLDVVLANGTAIKTTLTAYPDIYWALRGAADSIGIITNFYLKTQAAPSTVINWSYSLPNMFADADKTAGYFQHIQDFAQNSSVVDRKLGMGMYMDGSGFSISGTYFGTQSDFESKIAPELLRTLPKPSSSSVKPLGWIESLTALGGASTLTVPTTGYDSHDNFFAKSVVVPQSTPLTADALSSYFSYMINSQPPNGASWYSIINLYGGPDSQINVRDSSFAAYSDRSALWVAQHYAFTSGASLPTGTQDWVAGLNSAMETAMPDTDFTAYLNYVDPSLSAAEAHDLYYGDDVYSRLTAIKSQVDPQGVFWNPQAIGA</sequence>
<keyword evidence="8" id="KW-0732">Signal</keyword>
<feature type="chain" id="PRO_5047482336" description="Carbohydrate-binding module family 18" evidence="8">
    <location>
        <begin position="20"/>
        <end position="676"/>
    </location>
</feature>
<dbReference type="Proteomes" id="UP001363622">
    <property type="component" value="Unassembled WGS sequence"/>
</dbReference>
<feature type="disulfide bond" evidence="6">
    <location>
        <begin position="146"/>
        <end position="160"/>
    </location>
</feature>
<dbReference type="InterPro" id="IPR012951">
    <property type="entry name" value="BBE"/>
</dbReference>
<dbReference type="SUPFAM" id="SSF57016">
    <property type="entry name" value="Plant lectins/antimicrobial peptides"/>
    <property type="match status" value="2"/>
</dbReference>
<reference evidence="11 12" key="1">
    <citation type="submission" date="2024-04" db="EMBL/GenBank/DDBJ databases">
        <title>Phyllosticta paracitricarpa is synonymous to the EU quarantine fungus P. citricarpa based on phylogenomic analyses.</title>
        <authorList>
            <consortium name="Lawrence Berkeley National Laboratory"/>
            <person name="Van Ingen-Buijs V.A."/>
            <person name="Van Westerhoven A.C."/>
            <person name="Haridas S."/>
            <person name="Skiadas P."/>
            <person name="Martin F."/>
            <person name="Groenewald J.Z."/>
            <person name="Crous P.W."/>
            <person name="Seidl M.F."/>
        </authorList>
    </citation>
    <scope>NUCLEOTIDE SEQUENCE [LARGE SCALE GENOMIC DNA]</scope>
    <source>
        <strain evidence="11 12">CBS 123371</strain>
    </source>
</reference>
<feature type="domain" description="FAD-binding PCMH-type" evidence="10">
    <location>
        <begin position="234"/>
        <end position="405"/>
    </location>
</feature>
<keyword evidence="3 6" id="KW-0147">Chitin-binding</keyword>
<feature type="domain" description="Chitin-binding type-1" evidence="9">
    <location>
        <begin position="36"/>
        <end position="82"/>
    </location>
</feature>
<comment type="caution">
    <text evidence="11">The sequence shown here is derived from an EMBL/GenBank/DDBJ whole genome shotgun (WGS) entry which is preliminary data.</text>
</comment>
<name>A0ABR1KQ35_9PEZI</name>
<dbReference type="InterPro" id="IPR016169">
    <property type="entry name" value="FAD-bd_PCMH_sub2"/>
</dbReference>
<feature type="signal peptide" evidence="8">
    <location>
        <begin position="1"/>
        <end position="19"/>
    </location>
</feature>
<dbReference type="InterPro" id="IPR006094">
    <property type="entry name" value="Oxid_FAD_bind_N"/>
</dbReference>
<feature type="disulfide bond" evidence="6">
    <location>
        <begin position="55"/>
        <end position="69"/>
    </location>
</feature>
<evidence type="ECO:0008006" key="13">
    <source>
        <dbReference type="Google" id="ProtNLM"/>
    </source>
</evidence>
<organism evidence="11 12">
    <name type="scientific">Phyllosticta citriasiana</name>
    <dbReference type="NCBI Taxonomy" id="595635"/>
    <lineage>
        <taxon>Eukaryota</taxon>
        <taxon>Fungi</taxon>
        <taxon>Dikarya</taxon>
        <taxon>Ascomycota</taxon>
        <taxon>Pezizomycotina</taxon>
        <taxon>Dothideomycetes</taxon>
        <taxon>Dothideomycetes incertae sedis</taxon>
        <taxon>Botryosphaeriales</taxon>
        <taxon>Phyllostictaceae</taxon>
        <taxon>Phyllosticta</taxon>
    </lineage>
</organism>
<dbReference type="PANTHER" id="PTHR42973">
    <property type="entry name" value="BINDING OXIDOREDUCTASE, PUTATIVE (AFU_ORTHOLOGUE AFUA_1G17690)-RELATED"/>
    <property type="match status" value="1"/>
</dbReference>
<dbReference type="SMART" id="SM00270">
    <property type="entry name" value="ChtBD1"/>
    <property type="match status" value="2"/>
</dbReference>
<evidence type="ECO:0000259" key="10">
    <source>
        <dbReference type="PROSITE" id="PS51387"/>
    </source>
</evidence>
<evidence type="ECO:0000313" key="11">
    <source>
        <dbReference type="EMBL" id="KAK7516481.1"/>
    </source>
</evidence>
<protein>
    <recommendedName>
        <fullName evidence="13">Carbohydrate-binding module family 18</fullName>
    </recommendedName>
</protein>
<evidence type="ECO:0000256" key="5">
    <source>
        <dbReference type="ARBA" id="ARBA00023002"/>
    </source>
</evidence>
<keyword evidence="6" id="KW-1015">Disulfide bond</keyword>
<evidence type="ECO:0000259" key="9">
    <source>
        <dbReference type="PROSITE" id="PS50941"/>
    </source>
</evidence>
<keyword evidence="5" id="KW-0560">Oxidoreductase</keyword>
<comment type="similarity">
    <text evidence="1">Belongs to the oxygen-dependent FAD-linked oxidoreductase family.</text>
</comment>
<dbReference type="Gene3D" id="3.40.462.20">
    <property type="match status" value="1"/>
</dbReference>
<evidence type="ECO:0000256" key="8">
    <source>
        <dbReference type="SAM" id="SignalP"/>
    </source>
</evidence>
<keyword evidence="2" id="KW-0285">Flavoprotein</keyword>
<dbReference type="EMBL" id="JBBPHU010000006">
    <property type="protein sequence ID" value="KAK7516481.1"/>
    <property type="molecule type" value="Genomic_DNA"/>
</dbReference>
<comment type="caution">
    <text evidence="6">Lacks conserved residue(s) required for the propagation of feature annotation.</text>
</comment>
<keyword evidence="12" id="KW-1185">Reference proteome</keyword>